<feature type="transmembrane region" description="Helical" evidence="1">
    <location>
        <begin position="120"/>
        <end position="138"/>
    </location>
</feature>
<dbReference type="WBParaSite" id="SRDH1_44640.2">
    <property type="protein sequence ID" value="SRDH1_44640.2"/>
    <property type="gene ID" value="SRDH1_44640"/>
</dbReference>
<keyword evidence="1" id="KW-0472">Membrane</keyword>
<evidence type="ECO:0000313" key="3">
    <source>
        <dbReference type="WBParaSite" id="SRDH1_44640.2"/>
    </source>
</evidence>
<feature type="transmembrane region" description="Helical" evidence="1">
    <location>
        <begin position="175"/>
        <end position="196"/>
    </location>
</feature>
<evidence type="ECO:0000313" key="4">
    <source>
        <dbReference type="WBParaSite" id="SRDH1_44640.6"/>
    </source>
</evidence>
<feature type="transmembrane region" description="Helical" evidence="1">
    <location>
        <begin position="202"/>
        <end position="222"/>
    </location>
</feature>
<name>A0AA85FC43_9TREM</name>
<reference evidence="2" key="1">
    <citation type="submission" date="2022-06" db="EMBL/GenBank/DDBJ databases">
        <authorList>
            <person name="Berger JAMES D."/>
            <person name="Berger JAMES D."/>
        </authorList>
    </citation>
    <scope>NUCLEOTIDE SEQUENCE [LARGE SCALE GENOMIC DNA]</scope>
</reference>
<keyword evidence="1" id="KW-0812">Transmembrane</keyword>
<accession>A0AA85FC43</accession>
<dbReference type="Proteomes" id="UP000050792">
    <property type="component" value="Unassembled WGS sequence"/>
</dbReference>
<proteinExistence type="predicted"/>
<feature type="transmembrane region" description="Helical" evidence="1">
    <location>
        <begin position="90"/>
        <end position="108"/>
    </location>
</feature>
<organism evidence="2 4">
    <name type="scientific">Schistosoma rodhaini</name>
    <dbReference type="NCBI Taxonomy" id="6188"/>
    <lineage>
        <taxon>Eukaryota</taxon>
        <taxon>Metazoa</taxon>
        <taxon>Spiralia</taxon>
        <taxon>Lophotrochozoa</taxon>
        <taxon>Platyhelminthes</taxon>
        <taxon>Trematoda</taxon>
        <taxon>Digenea</taxon>
        <taxon>Strigeidida</taxon>
        <taxon>Schistosomatoidea</taxon>
        <taxon>Schistosomatidae</taxon>
        <taxon>Schistosoma</taxon>
    </lineage>
</organism>
<feature type="transmembrane region" description="Helical" evidence="1">
    <location>
        <begin position="242"/>
        <end position="260"/>
    </location>
</feature>
<evidence type="ECO:0000256" key="1">
    <source>
        <dbReference type="SAM" id="Phobius"/>
    </source>
</evidence>
<dbReference type="WBParaSite" id="SRDH1_44640.6">
    <property type="protein sequence ID" value="SRDH1_44640.6"/>
    <property type="gene ID" value="SRDH1_44640"/>
</dbReference>
<feature type="transmembrane region" description="Helical" evidence="1">
    <location>
        <begin position="144"/>
        <end position="163"/>
    </location>
</feature>
<sequence>MFNYPSLFIKSISLVLLSYFLDPVEKHKESYSTELNSNQIRIEPNQQVTSIGFYNKASAIALLQLLIIWGMNLPFILIETLKEWLRSTNWFVGLCFFSGLFIDLEMALVPQVQFKFPWNYILLVCNSMIISIPASRSLSELDIIWFPSSWGITLGITLLTLLFGGLKRFDIKRSFNIFFIVIFTLQAVVYVVLIVLNHFHCFNVILIISGFGMLLTIIYELAIATQAIFPGSVRFGFRDDQYFLYGLVLATIMIWMNMIISSEISLIQHVSKNVNQCFRKEQMDM</sequence>
<feature type="transmembrane region" description="Helical" evidence="1">
    <location>
        <begin position="59"/>
        <end position="78"/>
    </location>
</feature>
<protein>
    <submittedName>
        <fullName evidence="3 4">Uncharacterized protein</fullName>
    </submittedName>
</protein>
<dbReference type="AlphaFoldDB" id="A0AA85FC43"/>
<keyword evidence="2" id="KW-1185">Reference proteome</keyword>
<keyword evidence="1" id="KW-1133">Transmembrane helix</keyword>
<evidence type="ECO:0000313" key="2">
    <source>
        <dbReference type="Proteomes" id="UP000050792"/>
    </source>
</evidence>
<reference evidence="3 4" key="2">
    <citation type="submission" date="2023-11" db="UniProtKB">
        <authorList>
            <consortium name="WormBaseParasite"/>
        </authorList>
    </citation>
    <scope>IDENTIFICATION</scope>
</reference>